<feature type="domain" description="Regulatory protein YycH-like" evidence="2">
    <location>
        <begin position="35"/>
        <end position="248"/>
    </location>
</feature>
<dbReference type="GO" id="GO:0016020">
    <property type="term" value="C:membrane"/>
    <property type="evidence" value="ECO:0007669"/>
    <property type="project" value="InterPro"/>
</dbReference>
<dbReference type="OrthoDB" id="2388036at2"/>
<name>A0A558AUW7_9STAP</name>
<dbReference type="RefSeq" id="WP_145287533.1">
    <property type="nucleotide sequence ID" value="NZ_VMSJ01000002.1"/>
</dbReference>
<evidence type="ECO:0000256" key="1">
    <source>
        <dbReference type="SAM" id="Phobius"/>
    </source>
</evidence>
<dbReference type="Proteomes" id="UP000315103">
    <property type="component" value="Unassembled WGS sequence"/>
</dbReference>
<gene>
    <name evidence="3" type="ORF">FO441_06505</name>
</gene>
<dbReference type="AlphaFoldDB" id="A0A558AUW7"/>
<accession>A0A558AUW7</accession>
<dbReference type="Pfam" id="PF09648">
    <property type="entry name" value="YycI"/>
    <property type="match status" value="1"/>
</dbReference>
<keyword evidence="1" id="KW-1133">Transmembrane helix</keyword>
<proteinExistence type="predicted"/>
<keyword evidence="1" id="KW-0472">Membrane</keyword>
<protein>
    <recommendedName>
        <fullName evidence="2">Regulatory protein YycH-like domain-containing protein</fullName>
    </recommendedName>
</protein>
<comment type="caution">
    <text evidence="3">The sequence shown here is derived from an EMBL/GenBank/DDBJ whole genome shotgun (WGS) entry which is preliminary data.</text>
</comment>
<evidence type="ECO:0000313" key="4">
    <source>
        <dbReference type="Proteomes" id="UP000315103"/>
    </source>
</evidence>
<dbReference type="Gene3D" id="2.40.128.690">
    <property type="entry name" value="YycH protein, domain 3-like"/>
    <property type="match status" value="1"/>
</dbReference>
<organism evidence="3 4">
    <name type="scientific">Salinicoccus cyprini</name>
    <dbReference type="NCBI Taxonomy" id="2493691"/>
    <lineage>
        <taxon>Bacteria</taxon>
        <taxon>Bacillati</taxon>
        <taxon>Bacillota</taxon>
        <taxon>Bacilli</taxon>
        <taxon>Bacillales</taxon>
        <taxon>Staphylococcaceae</taxon>
        <taxon>Salinicoccus</taxon>
    </lineage>
</organism>
<evidence type="ECO:0000259" key="2">
    <source>
        <dbReference type="Pfam" id="PF09648"/>
    </source>
</evidence>
<evidence type="ECO:0000313" key="3">
    <source>
        <dbReference type="EMBL" id="TVT28060.1"/>
    </source>
</evidence>
<reference evidence="3 4" key="1">
    <citation type="submission" date="2019-07" db="EMBL/GenBank/DDBJ databases">
        <title>Salinicoccus cyprini sp. nov., isolated from gastro-intestinal tract of mirror carp, Cyprinus carpio var. specularis, collected from Gobind Sagar Reservoir, Himachal Pradesh, India.</title>
        <authorList>
            <person name="Talwar C."/>
            <person name="Singh A.K."/>
            <person name="Lal R."/>
            <person name="Negi R.K."/>
        </authorList>
    </citation>
    <scope>NUCLEOTIDE SEQUENCE [LARGE SCALE GENOMIC DNA]</scope>
    <source>
        <strain evidence="3 4">CT19</strain>
    </source>
</reference>
<dbReference type="InterPro" id="IPR018604">
    <property type="entry name" value="YycI-like"/>
</dbReference>
<sequence>MDWKLTKSLYILVFLLINVALLVMYYNKQQEEIREIEDAPSVLESTNIDLSELPEYEPEQVTILVGERVNFAEVEEIDQETVEITDEDFVIHHSFEDGDLAPVMEQEPLEAHKNDQVYRGGDYKYDDVMSNNNYMLFNQYYGEYPIFNHEAARVLYRGEGVEAAEYEQGYITNLHENSHTSPITARDPRQVVSDLYLRERISGEAVIENARLGYYIILNDEEQVLLRPKWEFQVTDQDVEKTIYVDAISETEDIIESE</sequence>
<feature type="transmembrane region" description="Helical" evidence="1">
    <location>
        <begin position="9"/>
        <end position="26"/>
    </location>
</feature>
<keyword evidence="1" id="KW-0812">Transmembrane</keyword>
<dbReference type="EMBL" id="VMSJ01000002">
    <property type="protein sequence ID" value="TVT28060.1"/>
    <property type="molecule type" value="Genomic_DNA"/>
</dbReference>
<keyword evidence="4" id="KW-1185">Reference proteome</keyword>